<organism evidence="2 3">
    <name type="scientific">Alteromonas aestuariivivens</name>
    <dbReference type="NCBI Taxonomy" id="1938339"/>
    <lineage>
        <taxon>Bacteria</taxon>
        <taxon>Pseudomonadati</taxon>
        <taxon>Pseudomonadota</taxon>
        <taxon>Gammaproteobacteria</taxon>
        <taxon>Alteromonadales</taxon>
        <taxon>Alteromonadaceae</taxon>
        <taxon>Alteromonas/Salinimonas group</taxon>
        <taxon>Alteromonas</taxon>
    </lineage>
</organism>
<sequence>MAVSLIFCTVPNQEVGRLIANQLVEQRAAACVKIVPGVTSVYRWQGKVEVDQECQLLIKTTAGKVAMAYQLMVQMHPYEEPEWLVLDNASGSKGYLEWITNQTMKPTK</sequence>
<dbReference type="PANTHER" id="PTHR23419:SF8">
    <property type="entry name" value="FI09726P"/>
    <property type="match status" value="1"/>
</dbReference>
<dbReference type="InterPro" id="IPR011322">
    <property type="entry name" value="N-reg_PII-like_a/b"/>
</dbReference>
<dbReference type="GO" id="GO:0010038">
    <property type="term" value="P:response to metal ion"/>
    <property type="evidence" value="ECO:0007669"/>
    <property type="project" value="InterPro"/>
</dbReference>
<protein>
    <submittedName>
        <fullName evidence="2">Divalent-cation tolerance protein CutA</fullName>
    </submittedName>
</protein>
<dbReference type="PANTHER" id="PTHR23419">
    <property type="entry name" value="DIVALENT CATION TOLERANCE CUTA-RELATED"/>
    <property type="match status" value="1"/>
</dbReference>
<dbReference type="InterPro" id="IPR004323">
    <property type="entry name" value="Ion_tolerance_CutA"/>
</dbReference>
<evidence type="ECO:0000313" key="3">
    <source>
        <dbReference type="Proteomes" id="UP000256561"/>
    </source>
</evidence>
<dbReference type="RefSeq" id="WP_115593771.1">
    <property type="nucleotide sequence ID" value="NZ_QRHA01000008.1"/>
</dbReference>
<dbReference type="OrthoDB" id="37622at2"/>
<accession>A0A3D8M6W3</accession>
<dbReference type="EMBL" id="QRHA01000008">
    <property type="protein sequence ID" value="RDV24902.1"/>
    <property type="molecule type" value="Genomic_DNA"/>
</dbReference>
<dbReference type="Pfam" id="PF03091">
    <property type="entry name" value="CutA1"/>
    <property type="match status" value="1"/>
</dbReference>
<name>A0A3D8M6W3_9ALTE</name>
<evidence type="ECO:0000256" key="1">
    <source>
        <dbReference type="ARBA" id="ARBA00010169"/>
    </source>
</evidence>
<keyword evidence="3" id="KW-1185">Reference proteome</keyword>
<dbReference type="AlphaFoldDB" id="A0A3D8M6W3"/>
<dbReference type="InterPro" id="IPR015867">
    <property type="entry name" value="N-reg_PII/ATP_PRibTrfase_C"/>
</dbReference>
<dbReference type="GO" id="GO:0005507">
    <property type="term" value="F:copper ion binding"/>
    <property type="evidence" value="ECO:0007669"/>
    <property type="project" value="TreeGrafter"/>
</dbReference>
<dbReference type="Gene3D" id="3.30.70.120">
    <property type="match status" value="1"/>
</dbReference>
<evidence type="ECO:0000313" key="2">
    <source>
        <dbReference type="EMBL" id="RDV24902.1"/>
    </source>
</evidence>
<comment type="similarity">
    <text evidence="1">Belongs to the CutA family.</text>
</comment>
<dbReference type="Proteomes" id="UP000256561">
    <property type="component" value="Unassembled WGS sequence"/>
</dbReference>
<reference evidence="3" key="1">
    <citation type="submission" date="2018-08" db="EMBL/GenBank/DDBJ databases">
        <authorList>
            <person name="Zhang J."/>
            <person name="Du Z.-J."/>
        </authorList>
    </citation>
    <scope>NUCLEOTIDE SEQUENCE [LARGE SCALE GENOMIC DNA]</scope>
    <source>
        <strain evidence="3">KCTC 52655</strain>
    </source>
</reference>
<dbReference type="SUPFAM" id="SSF54913">
    <property type="entry name" value="GlnB-like"/>
    <property type="match status" value="1"/>
</dbReference>
<comment type="caution">
    <text evidence="2">The sequence shown here is derived from an EMBL/GenBank/DDBJ whole genome shotgun (WGS) entry which is preliminary data.</text>
</comment>
<proteinExistence type="inferred from homology"/>
<gene>
    <name evidence="2" type="ORF">DXV75_12610</name>
</gene>